<evidence type="ECO:0000256" key="4">
    <source>
        <dbReference type="ARBA" id="ARBA00022692"/>
    </source>
</evidence>
<feature type="domain" description="ABC transmembrane type-1" evidence="8">
    <location>
        <begin position="77"/>
        <end position="281"/>
    </location>
</feature>
<feature type="transmembrane region" description="Helical" evidence="7">
    <location>
        <begin position="143"/>
        <end position="164"/>
    </location>
</feature>
<dbReference type="EMBL" id="BMHP01000001">
    <property type="protein sequence ID" value="GGD56287.1"/>
    <property type="molecule type" value="Genomic_DNA"/>
</dbReference>
<evidence type="ECO:0000256" key="3">
    <source>
        <dbReference type="ARBA" id="ARBA00022475"/>
    </source>
</evidence>
<keyword evidence="6 7" id="KW-0472">Membrane</keyword>
<comment type="caution">
    <text evidence="9">The sequence shown here is derived from an EMBL/GenBank/DDBJ whole genome shotgun (WGS) entry which is preliminary data.</text>
</comment>
<evidence type="ECO:0000256" key="7">
    <source>
        <dbReference type="RuleBase" id="RU363032"/>
    </source>
</evidence>
<dbReference type="PANTHER" id="PTHR43744:SF9">
    <property type="entry name" value="POLYGALACTURONAN_RHAMNOGALACTURONAN TRANSPORT SYSTEM PERMEASE PROTEIN YTCP"/>
    <property type="match status" value="1"/>
</dbReference>
<evidence type="ECO:0000313" key="10">
    <source>
        <dbReference type="Proteomes" id="UP000612456"/>
    </source>
</evidence>
<evidence type="ECO:0000256" key="2">
    <source>
        <dbReference type="ARBA" id="ARBA00022448"/>
    </source>
</evidence>
<dbReference type="Pfam" id="PF00528">
    <property type="entry name" value="BPD_transp_1"/>
    <property type="match status" value="1"/>
</dbReference>
<keyword evidence="3" id="KW-1003">Cell membrane</keyword>
<sequence>MAMTKRQKGHLSLFDAFLYLFFIALSLVFIYPIWYCLITALSSGDAIRQSLPLIVPADLTFEAFKSVFEGPNVLIYFRNSVFYAVTGTVISLTLTSMMAYPLIIKDFKGAKLLNIYMIITMFFSGGLLPYYYLITEIGMRNTIWVMLLPGAVSAFNVIIFRTFFKSVPAELRDAAHIDGAGHYRVLWQIMIPVSKPLLATFGLFGLVAIWNDWFNPYLFLTNDHLKPIQVYLRETLIVTSGGIMNKYDGVRLQEVNVTELSLKCAIVIITIFPIICVYPFLQKYFAKGMMIGSLK</sequence>
<proteinExistence type="inferred from homology"/>
<evidence type="ECO:0000256" key="5">
    <source>
        <dbReference type="ARBA" id="ARBA00022989"/>
    </source>
</evidence>
<accession>A0A917DQ85</accession>
<keyword evidence="10" id="KW-1185">Reference proteome</keyword>
<dbReference type="PROSITE" id="PS50928">
    <property type="entry name" value="ABC_TM1"/>
    <property type="match status" value="1"/>
</dbReference>
<organism evidence="9 10">
    <name type="scientific">Paenibacillus nasutitermitis</name>
    <dbReference type="NCBI Taxonomy" id="1652958"/>
    <lineage>
        <taxon>Bacteria</taxon>
        <taxon>Bacillati</taxon>
        <taxon>Bacillota</taxon>
        <taxon>Bacilli</taxon>
        <taxon>Bacillales</taxon>
        <taxon>Paenibacillaceae</taxon>
        <taxon>Paenibacillus</taxon>
    </lineage>
</organism>
<comment type="similarity">
    <text evidence="7">Belongs to the binding-protein-dependent transport system permease family.</text>
</comment>
<evidence type="ECO:0000313" key="9">
    <source>
        <dbReference type="EMBL" id="GGD56287.1"/>
    </source>
</evidence>
<keyword evidence="2 7" id="KW-0813">Transport</keyword>
<gene>
    <name evidence="9" type="primary">lplC</name>
    <name evidence="9" type="ORF">GCM10010911_12530</name>
</gene>
<comment type="subcellular location">
    <subcellularLocation>
        <location evidence="1 7">Cell membrane</location>
        <topology evidence="1 7">Multi-pass membrane protein</topology>
    </subcellularLocation>
</comment>
<dbReference type="CDD" id="cd06261">
    <property type="entry name" value="TM_PBP2"/>
    <property type="match status" value="1"/>
</dbReference>
<feature type="transmembrane region" description="Helical" evidence="7">
    <location>
        <begin position="185"/>
        <end position="210"/>
    </location>
</feature>
<dbReference type="InterPro" id="IPR035906">
    <property type="entry name" value="MetI-like_sf"/>
</dbReference>
<feature type="transmembrane region" description="Helical" evidence="7">
    <location>
        <begin position="112"/>
        <end position="131"/>
    </location>
</feature>
<dbReference type="PANTHER" id="PTHR43744">
    <property type="entry name" value="ABC TRANSPORTER PERMEASE PROTEIN MG189-RELATED-RELATED"/>
    <property type="match status" value="1"/>
</dbReference>
<feature type="transmembrane region" description="Helical" evidence="7">
    <location>
        <begin position="12"/>
        <end position="34"/>
    </location>
</feature>
<feature type="transmembrane region" description="Helical" evidence="7">
    <location>
        <begin position="81"/>
        <end position="100"/>
    </location>
</feature>
<name>A0A917DQ85_9BACL</name>
<dbReference type="Gene3D" id="1.10.3720.10">
    <property type="entry name" value="MetI-like"/>
    <property type="match status" value="1"/>
</dbReference>
<dbReference type="AlphaFoldDB" id="A0A917DQ85"/>
<evidence type="ECO:0000259" key="8">
    <source>
        <dbReference type="PROSITE" id="PS50928"/>
    </source>
</evidence>
<dbReference type="Proteomes" id="UP000612456">
    <property type="component" value="Unassembled WGS sequence"/>
</dbReference>
<keyword evidence="5 7" id="KW-1133">Transmembrane helix</keyword>
<dbReference type="SUPFAM" id="SSF161098">
    <property type="entry name" value="MetI-like"/>
    <property type="match status" value="1"/>
</dbReference>
<dbReference type="InterPro" id="IPR000515">
    <property type="entry name" value="MetI-like"/>
</dbReference>
<feature type="transmembrane region" description="Helical" evidence="7">
    <location>
        <begin position="260"/>
        <end position="281"/>
    </location>
</feature>
<protein>
    <submittedName>
        <fullName evidence="9">Protein LplC</fullName>
    </submittedName>
</protein>
<dbReference type="GO" id="GO:0055085">
    <property type="term" value="P:transmembrane transport"/>
    <property type="evidence" value="ECO:0007669"/>
    <property type="project" value="InterPro"/>
</dbReference>
<evidence type="ECO:0000256" key="1">
    <source>
        <dbReference type="ARBA" id="ARBA00004651"/>
    </source>
</evidence>
<evidence type="ECO:0000256" key="6">
    <source>
        <dbReference type="ARBA" id="ARBA00023136"/>
    </source>
</evidence>
<reference evidence="9" key="1">
    <citation type="journal article" date="2014" name="Int. J. Syst. Evol. Microbiol.">
        <title>Complete genome sequence of Corynebacterium casei LMG S-19264T (=DSM 44701T), isolated from a smear-ripened cheese.</title>
        <authorList>
            <consortium name="US DOE Joint Genome Institute (JGI-PGF)"/>
            <person name="Walter F."/>
            <person name="Albersmeier A."/>
            <person name="Kalinowski J."/>
            <person name="Ruckert C."/>
        </authorList>
    </citation>
    <scope>NUCLEOTIDE SEQUENCE</scope>
    <source>
        <strain evidence="9">CGMCC 1.15178</strain>
    </source>
</reference>
<keyword evidence="4 7" id="KW-0812">Transmembrane</keyword>
<reference evidence="9" key="2">
    <citation type="submission" date="2020-09" db="EMBL/GenBank/DDBJ databases">
        <authorList>
            <person name="Sun Q."/>
            <person name="Zhou Y."/>
        </authorList>
    </citation>
    <scope>NUCLEOTIDE SEQUENCE</scope>
    <source>
        <strain evidence="9">CGMCC 1.15178</strain>
    </source>
</reference>
<dbReference type="GO" id="GO:0005886">
    <property type="term" value="C:plasma membrane"/>
    <property type="evidence" value="ECO:0007669"/>
    <property type="project" value="UniProtKB-SubCell"/>
</dbReference>